<dbReference type="WormBase" id="C42D4.1">
    <property type="protein sequence ID" value="CE04189"/>
    <property type="gene ID" value="WBGene00016594"/>
    <property type="gene designation" value="srlf-7"/>
</dbReference>
<evidence type="ECO:0000313" key="6">
    <source>
        <dbReference type="WormBase" id="C42D4.1"/>
    </source>
</evidence>
<feature type="compositionally biased region" description="Basic residues" evidence="1">
    <location>
        <begin position="241"/>
        <end position="251"/>
    </location>
</feature>
<dbReference type="Bgee" id="WBGene00016594">
    <property type="expression patterns" value="Expressed in adult organism and 4 other cell types or tissues"/>
</dbReference>
<dbReference type="FunCoup" id="Q18577">
    <property type="interactions" value="1574"/>
</dbReference>
<evidence type="ECO:0000259" key="3">
    <source>
        <dbReference type="Pfam" id="PF02520"/>
    </source>
</evidence>
<dbReference type="Proteomes" id="UP000001940">
    <property type="component" value="Chromosome IV"/>
</dbReference>
<gene>
    <name evidence="4 6" type="primary">srlf-7</name>
    <name evidence="6" type="ORF">C42D4.1</name>
    <name evidence="4" type="ORF">CELE_C42D4.1</name>
</gene>
<dbReference type="STRING" id="6239.C42D4.1.2"/>
<dbReference type="PANTHER" id="PTHR21593:SF41">
    <property type="entry name" value="SXP_RAL-2 FAMILY PROTEIN ANI S 5-LIKE CATION-BINDING DOMAIN-CONTAINING PROTEIN"/>
    <property type="match status" value="1"/>
</dbReference>
<dbReference type="AGR" id="WB:WBGene00016594"/>
<reference evidence="4 5" key="1">
    <citation type="journal article" date="1998" name="Science">
        <title>Genome sequence of the nematode C. elegans: a platform for investigating biology.</title>
        <authorList>
            <consortium name="The C. elegans sequencing consortium"/>
            <person name="Sulson J.E."/>
            <person name="Waterston R."/>
        </authorList>
    </citation>
    <scope>NUCLEOTIDE SEQUENCE [LARGE SCALE GENOMIC DNA]</scope>
    <source>
        <strain evidence="4 5">Bristol N2</strain>
    </source>
</reference>
<dbReference type="PeptideAtlas" id="Q18577"/>
<evidence type="ECO:0000313" key="4">
    <source>
        <dbReference type="EMBL" id="CCD66613.1"/>
    </source>
</evidence>
<dbReference type="HOGENOM" id="CLU_1107933_0_0_1"/>
<dbReference type="InParanoid" id="Q18577"/>
<dbReference type="OMA" id="FHHGRRF"/>
<dbReference type="eggNOG" id="ENOG502TGAB">
    <property type="taxonomic scope" value="Eukaryota"/>
</dbReference>
<dbReference type="InterPro" id="IPR003677">
    <property type="entry name" value="ANIS5_cation-bd"/>
</dbReference>
<dbReference type="Pfam" id="PF02520">
    <property type="entry name" value="ANIS5_cation-bd"/>
    <property type="match status" value="1"/>
</dbReference>
<dbReference type="RefSeq" id="NP_501136.1">
    <property type="nucleotide sequence ID" value="NM_068735.6"/>
</dbReference>
<dbReference type="PANTHER" id="PTHR21593">
    <property type="entry name" value="PRION-LIKE- Q/N-RICH -DOMAIN-BEARING PROTEIN PROTEIN"/>
    <property type="match status" value="1"/>
</dbReference>
<dbReference type="InterPro" id="IPR052823">
    <property type="entry name" value="SXP/RAL-2_related"/>
</dbReference>
<protein>
    <submittedName>
        <fullName evidence="4">SXP/RAL-2 family protein Ani s 5-like cation-binding domain-containing protein</fullName>
    </submittedName>
</protein>
<dbReference type="UCSC" id="C42D4.1">
    <property type="organism name" value="c. elegans"/>
</dbReference>
<proteinExistence type="evidence at protein level"/>
<evidence type="ECO:0000313" key="5">
    <source>
        <dbReference type="Proteomes" id="UP000001940"/>
    </source>
</evidence>
<organism evidence="4 5">
    <name type="scientific">Caenorhabditis elegans</name>
    <dbReference type="NCBI Taxonomy" id="6239"/>
    <lineage>
        <taxon>Eukaryota</taxon>
        <taxon>Metazoa</taxon>
        <taxon>Ecdysozoa</taxon>
        <taxon>Nematoda</taxon>
        <taxon>Chromadorea</taxon>
        <taxon>Rhabditida</taxon>
        <taxon>Rhabditina</taxon>
        <taxon>Rhabditomorpha</taxon>
        <taxon>Rhabditoidea</taxon>
        <taxon>Rhabditidae</taxon>
        <taxon>Peloderinae</taxon>
        <taxon>Caenorhabditis</taxon>
    </lineage>
</organism>
<dbReference type="EMBL" id="BX284604">
    <property type="protein sequence ID" value="CCD66613.1"/>
    <property type="molecule type" value="Genomic_DNA"/>
</dbReference>
<accession>Q18577</accession>
<evidence type="ECO:0000256" key="2">
    <source>
        <dbReference type="SAM" id="SignalP"/>
    </source>
</evidence>
<dbReference type="PaxDb" id="6239-C42D4.1"/>
<dbReference type="AlphaFoldDB" id="Q18577"/>
<name>Q18577_CAEEL</name>
<dbReference type="SMR" id="Q18577"/>
<dbReference type="GeneID" id="183403"/>
<sequence length="251" mass="28552">MKTFFIVASLLAVGLVLAEDSEEKSEVKDVKPWKKLDFKKREPEFLKEMSQDAKTAYFGIKFNPELTKAEKTRMLKEWADQYDVEDDMQKFLDAKKADCDKKKQERKDNYERLGDLIEKADEILDDQENTWNGANEKLEALVKDENRDVMKAFQSFYPFVGRDSEGPRHGHGHGHGHRFHHGRRFGRNIGGGAAPRYNGGGIGSGISIGENPRHHNGGIGSGISMGERHRDGESYDAYGNSKHHHKKHHGF</sequence>
<dbReference type="PIR" id="T34168">
    <property type="entry name" value="T34168"/>
</dbReference>
<dbReference type="KEGG" id="cel:CELE_C42D4.1"/>
<keyword evidence="5" id="KW-1185">Reference proteome</keyword>
<feature type="region of interest" description="Disordered" evidence="1">
    <location>
        <begin position="210"/>
        <end position="251"/>
    </location>
</feature>
<keyword evidence="2" id="KW-0732">Signal</keyword>
<evidence type="ECO:0000256" key="1">
    <source>
        <dbReference type="SAM" id="MobiDB-lite"/>
    </source>
</evidence>
<dbReference type="DIP" id="DIP-27336N"/>
<dbReference type="CTD" id="183403"/>
<feature type="signal peptide" evidence="2">
    <location>
        <begin position="1"/>
        <end position="18"/>
    </location>
</feature>
<evidence type="ECO:0007829" key="7">
    <source>
        <dbReference type="PeptideAtlas" id="Q18577"/>
    </source>
</evidence>
<feature type="chain" id="PRO_5004186843" evidence="2">
    <location>
        <begin position="19"/>
        <end position="251"/>
    </location>
</feature>
<feature type="domain" description="SXP/RAL-2 family protein Ani s 5-like cation-binding" evidence="3">
    <location>
        <begin position="53"/>
        <end position="149"/>
    </location>
</feature>
<keyword evidence="7" id="KW-1267">Proteomics identification</keyword>
<dbReference type="OrthoDB" id="5845362at2759"/>